<dbReference type="AlphaFoldDB" id="A0A9N8WF40"/>
<dbReference type="PANTHER" id="PTHR17630">
    <property type="entry name" value="DIENELACTONE HYDROLASE"/>
    <property type="match status" value="1"/>
</dbReference>
<accession>A0A9N8WF40</accession>
<dbReference type="InterPro" id="IPR002925">
    <property type="entry name" value="Dienelactn_hydro"/>
</dbReference>
<dbReference type="OrthoDB" id="17560at2759"/>
<keyword evidence="3" id="KW-1185">Reference proteome</keyword>
<dbReference type="Gene3D" id="3.40.50.1820">
    <property type="entry name" value="alpha/beta hydrolase"/>
    <property type="match status" value="1"/>
</dbReference>
<organism evidence="2 3">
    <name type="scientific">Ambispora gerdemannii</name>
    <dbReference type="NCBI Taxonomy" id="144530"/>
    <lineage>
        <taxon>Eukaryota</taxon>
        <taxon>Fungi</taxon>
        <taxon>Fungi incertae sedis</taxon>
        <taxon>Mucoromycota</taxon>
        <taxon>Glomeromycotina</taxon>
        <taxon>Glomeromycetes</taxon>
        <taxon>Archaeosporales</taxon>
        <taxon>Ambisporaceae</taxon>
        <taxon>Ambispora</taxon>
    </lineage>
</organism>
<dbReference type="EMBL" id="CAJVPL010000314">
    <property type="protein sequence ID" value="CAG8482126.1"/>
    <property type="molecule type" value="Genomic_DNA"/>
</dbReference>
<reference evidence="2" key="1">
    <citation type="submission" date="2021-06" db="EMBL/GenBank/DDBJ databases">
        <authorList>
            <person name="Kallberg Y."/>
            <person name="Tangrot J."/>
            <person name="Rosling A."/>
        </authorList>
    </citation>
    <scope>NUCLEOTIDE SEQUENCE</scope>
    <source>
        <strain evidence="2">MT106</strain>
    </source>
</reference>
<dbReference type="Proteomes" id="UP000789831">
    <property type="component" value="Unassembled WGS sequence"/>
</dbReference>
<dbReference type="Pfam" id="PF01738">
    <property type="entry name" value="DLH"/>
    <property type="match status" value="1"/>
</dbReference>
<evidence type="ECO:0000313" key="2">
    <source>
        <dbReference type="EMBL" id="CAG8482126.1"/>
    </source>
</evidence>
<gene>
    <name evidence="2" type="ORF">AGERDE_LOCUS3292</name>
</gene>
<dbReference type="InterPro" id="IPR029058">
    <property type="entry name" value="AB_hydrolase_fold"/>
</dbReference>
<evidence type="ECO:0000259" key="1">
    <source>
        <dbReference type="Pfam" id="PF01738"/>
    </source>
</evidence>
<name>A0A9N8WF40_9GLOM</name>
<protein>
    <submittedName>
        <fullName evidence="2">9880_t:CDS:1</fullName>
    </submittedName>
</protein>
<proteinExistence type="predicted"/>
<dbReference type="GO" id="GO:0016787">
    <property type="term" value="F:hydrolase activity"/>
    <property type="evidence" value="ECO:0007669"/>
    <property type="project" value="InterPro"/>
</dbReference>
<dbReference type="SUPFAM" id="SSF53474">
    <property type="entry name" value="alpha/beta-Hydrolases"/>
    <property type="match status" value="1"/>
</dbReference>
<sequence>MPTTYFSPTVIIPTIKPNHVLEGSYILIQDEIKTYSVLGQSSPSSNRNGNQKKAIIVTHDMMGFNNVSNQICDIIASQGYRVMMPYLFLDEPYTRERAVLESNVERFAWIARVAPVDHLTRVIDKTILQLRTEGFEDMGVLGLSWGGKVAALASQNKAFSAAITIHTPWLTFNDLKDTECPICLITPGDLQDLTPVVKSLQEIKPFARKIVHARFQDLRYGLLSMFTDFANPMVAELATDVLRVAVTFLKENLGIRNY</sequence>
<feature type="domain" description="Dienelactone hydrolase" evidence="1">
    <location>
        <begin position="50"/>
        <end position="185"/>
    </location>
</feature>
<dbReference type="PANTHER" id="PTHR17630:SF44">
    <property type="entry name" value="PROTEIN AIM2"/>
    <property type="match status" value="1"/>
</dbReference>
<comment type="caution">
    <text evidence="2">The sequence shown here is derived from an EMBL/GenBank/DDBJ whole genome shotgun (WGS) entry which is preliminary data.</text>
</comment>
<evidence type="ECO:0000313" key="3">
    <source>
        <dbReference type="Proteomes" id="UP000789831"/>
    </source>
</evidence>